<dbReference type="InParanoid" id="A0A2J7PCK4"/>
<evidence type="ECO:0000256" key="1">
    <source>
        <dbReference type="SAM" id="MobiDB-lite"/>
    </source>
</evidence>
<dbReference type="AlphaFoldDB" id="A0A2J7PCK4"/>
<sequence>MEGSPGQNINEDGGYKSGDLSDGETPATKASEIDEKLEEVAQIKMFTRLKEDIFQLSVRGDIPVQRRSNIKEIEEKATMEMNVKGTAFGKYDLVLQKTQQEQLDKCKEALRMFPYFGTWSDATVMECCALSKIERYELDQTILGDGKGKQNFVYFILKGQCQMIQHLELAVREINRHKYFRLHSEEVSMRPNEHLESYLMQVCLMNKGECFDIGENLKDRSIIATTEVECLLCPYHWLMKHSKANIWQKIKHFLDTHLPTKKQLFKEFLTQRRWLDYQEKLVKDILRKINIQSDTTIHDVPYSIRLKEGVKLYNK</sequence>
<dbReference type="PANTHER" id="PTHR23011">
    <property type="entry name" value="CYCLIC NUCLEOTIDE-BINDING DOMAIN CONTAINING PROTEIN"/>
    <property type="match status" value="1"/>
</dbReference>
<feature type="compositionally biased region" description="Polar residues" evidence="1">
    <location>
        <begin position="1"/>
        <end position="10"/>
    </location>
</feature>
<comment type="caution">
    <text evidence="2">The sequence shown here is derived from an EMBL/GenBank/DDBJ whole genome shotgun (WGS) entry which is preliminary data.</text>
</comment>
<dbReference type="SUPFAM" id="SSF51206">
    <property type="entry name" value="cAMP-binding domain-like"/>
    <property type="match status" value="1"/>
</dbReference>
<evidence type="ECO:0000313" key="3">
    <source>
        <dbReference type="Proteomes" id="UP000235965"/>
    </source>
</evidence>
<dbReference type="InterPro" id="IPR018490">
    <property type="entry name" value="cNMP-bd_dom_sf"/>
</dbReference>
<evidence type="ECO:0008006" key="4">
    <source>
        <dbReference type="Google" id="ProtNLM"/>
    </source>
</evidence>
<organism evidence="2 3">
    <name type="scientific">Cryptotermes secundus</name>
    <dbReference type="NCBI Taxonomy" id="105785"/>
    <lineage>
        <taxon>Eukaryota</taxon>
        <taxon>Metazoa</taxon>
        <taxon>Ecdysozoa</taxon>
        <taxon>Arthropoda</taxon>
        <taxon>Hexapoda</taxon>
        <taxon>Insecta</taxon>
        <taxon>Pterygota</taxon>
        <taxon>Neoptera</taxon>
        <taxon>Polyneoptera</taxon>
        <taxon>Dictyoptera</taxon>
        <taxon>Blattodea</taxon>
        <taxon>Blattoidea</taxon>
        <taxon>Termitoidae</taxon>
        <taxon>Kalotermitidae</taxon>
        <taxon>Cryptotermitinae</taxon>
        <taxon>Cryptotermes</taxon>
    </lineage>
</organism>
<accession>A0A2J7PCK4</accession>
<evidence type="ECO:0000313" key="2">
    <source>
        <dbReference type="EMBL" id="PNF14065.1"/>
    </source>
</evidence>
<gene>
    <name evidence="2" type="ORF">B7P43_G03562</name>
</gene>
<dbReference type="Gene3D" id="2.60.120.10">
    <property type="entry name" value="Jelly Rolls"/>
    <property type="match status" value="1"/>
</dbReference>
<dbReference type="Proteomes" id="UP000235965">
    <property type="component" value="Unassembled WGS sequence"/>
</dbReference>
<keyword evidence="3" id="KW-1185">Reference proteome</keyword>
<feature type="region of interest" description="Disordered" evidence="1">
    <location>
        <begin position="1"/>
        <end position="33"/>
    </location>
</feature>
<protein>
    <recommendedName>
        <fullName evidence="4">Cyclic nucleotide-binding domain-containing protein</fullName>
    </recommendedName>
</protein>
<name>A0A2J7PCK4_9NEOP</name>
<reference evidence="2 3" key="1">
    <citation type="submission" date="2017-12" db="EMBL/GenBank/DDBJ databases">
        <title>Hemimetabolous genomes reveal molecular basis of termite eusociality.</title>
        <authorList>
            <person name="Harrison M.C."/>
            <person name="Jongepier E."/>
            <person name="Robertson H.M."/>
            <person name="Arning N."/>
            <person name="Bitard-Feildel T."/>
            <person name="Chao H."/>
            <person name="Childers C.P."/>
            <person name="Dinh H."/>
            <person name="Doddapaneni H."/>
            <person name="Dugan S."/>
            <person name="Gowin J."/>
            <person name="Greiner C."/>
            <person name="Han Y."/>
            <person name="Hu H."/>
            <person name="Hughes D.S.T."/>
            <person name="Huylmans A.-K."/>
            <person name="Kemena C."/>
            <person name="Kremer L.P.M."/>
            <person name="Lee S.L."/>
            <person name="Lopez-Ezquerra A."/>
            <person name="Mallet L."/>
            <person name="Monroy-Kuhn J.M."/>
            <person name="Moser A."/>
            <person name="Murali S.C."/>
            <person name="Muzny D.M."/>
            <person name="Otani S."/>
            <person name="Piulachs M.-D."/>
            <person name="Poelchau M."/>
            <person name="Qu J."/>
            <person name="Schaub F."/>
            <person name="Wada-Katsumata A."/>
            <person name="Worley K.C."/>
            <person name="Xie Q."/>
            <person name="Ylla G."/>
            <person name="Poulsen M."/>
            <person name="Gibbs R.A."/>
            <person name="Schal C."/>
            <person name="Richards S."/>
            <person name="Belles X."/>
            <person name="Korb J."/>
            <person name="Bornberg-Bauer E."/>
        </authorList>
    </citation>
    <scope>NUCLEOTIDE SEQUENCE [LARGE SCALE GENOMIC DNA]</scope>
    <source>
        <tissue evidence="2">Whole body</tissue>
    </source>
</reference>
<dbReference type="EMBL" id="NEVH01027059">
    <property type="protein sequence ID" value="PNF14065.1"/>
    <property type="molecule type" value="Genomic_DNA"/>
</dbReference>
<dbReference type="InterPro" id="IPR014710">
    <property type="entry name" value="RmlC-like_jellyroll"/>
</dbReference>
<dbReference type="OrthoDB" id="166212at2759"/>
<proteinExistence type="predicted"/>
<dbReference type="PANTHER" id="PTHR23011:SF41">
    <property type="entry name" value="CYCLIC NUCLEOTIDE-BINDING DOMAIN-CONTAINING PROTEIN"/>
    <property type="match status" value="1"/>
</dbReference>